<evidence type="ECO:0000313" key="2">
    <source>
        <dbReference type="EMBL" id="KAF5243940.1"/>
    </source>
</evidence>
<evidence type="ECO:0000313" key="3">
    <source>
        <dbReference type="Proteomes" id="UP000573603"/>
    </source>
</evidence>
<feature type="compositionally biased region" description="Basic and acidic residues" evidence="1">
    <location>
        <begin position="149"/>
        <end position="161"/>
    </location>
</feature>
<dbReference type="Proteomes" id="UP000573603">
    <property type="component" value="Unassembled WGS sequence"/>
</dbReference>
<feature type="compositionally biased region" description="Pro residues" evidence="1">
    <location>
        <begin position="533"/>
        <end position="543"/>
    </location>
</feature>
<feature type="compositionally biased region" description="Polar residues" evidence="1">
    <location>
        <begin position="455"/>
        <end position="472"/>
    </location>
</feature>
<dbReference type="AlphaFoldDB" id="A0A8H4ZDB2"/>
<dbReference type="EMBL" id="JABEVY010000183">
    <property type="protein sequence ID" value="KAF5243940.1"/>
    <property type="molecule type" value="Genomic_DNA"/>
</dbReference>
<gene>
    <name evidence="2" type="ORF">FANTH_7953</name>
</gene>
<sequence length="621" mass="65843">MASSNPFRKSAAMTVDSASFPNSTSSAASRFPALEQIETAPTPPPPTSFQQVGSSTIDSKSKITKKVRVLSPPPLSPDSPEWAFAAPSIAQQTANQQNEDDPFDATSTDDSDREMVAAAARGYAPNGGQGIGNPFSKTLRSVDSPVAEQKLEHERKEEGHALKAANTARRSLDVNSFKRLLMTGNTESDKSSPPKIRQSMPSPAKNTKDRPSVFRRISHDDSKDISAPENALQEASLICEEASDTPEDDIDQENVSDSSASAQLSSKNSKRPPPPPSSRHGKSIKLDLVGQASREPLATLSSDMNKPLPPAPVRRSMEEGGESPFDREAAGKVPEAEGDVSLASPEPSGGSRKAVPAPPPRRGYARGESKVYASGLGLTQQQFVHNEENLSRSSSMRSRPEHNRRDSHAAAPPPPPPRSHHTSRQSTQIPLGVASSLTDLSQSSSSPAPSLDIDMSTTSTPSQLRQSSTVDLTSPRDTHSGTHQPVTTTKSWAPPPPPPPARNTSVRRPASIRSVDSSSRRISFEAKPHNQMAPPPPPPPPPRQRGSSRGSVDGPRRTSLDGVGKAGSSQVAEEEPDSVAATVGSGPTSPQSANEPGKSVDILADLDALQREVDALRGKLG</sequence>
<comment type="caution">
    <text evidence="2">The sequence shown here is derived from an EMBL/GenBank/DDBJ whole genome shotgun (WGS) entry which is preliminary data.</text>
</comment>
<name>A0A8H4ZDB2_9HYPO</name>
<feature type="region of interest" description="Disordered" evidence="1">
    <location>
        <begin position="1"/>
        <end position="599"/>
    </location>
</feature>
<accession>A0A8H4ZDB2</accession>
<feature type="compositionally biased region" description="Basic and acidic residues" evidence="1">
    <location>
        <begin position="398"/>
        <end position="408"/>
    </location>
</feature>
<organism evidence="2 3">
    <name type="scientific">Fusarium anthophilum</name>
    <dbReference type="NCBI Taxonomy" id="48485"/>
    <lineage>
        <taxon>Eukaryota</taxon>
        <taxon>Fungi</taxon>
        <taxon>Dikarya</taxon>
        <taxon>Ascomycota</taxon>
        <taxon>Pezizomycotina</taxon>
        <taxon>Sordariomycetes</taxon>
        <taxon>Hypocreomycetidae</taxon>
        <taxon>Hypocreales</taxon>
        <taxon>Nectriaceae</taxon>
        <taxon>Fusarium</taxon>
        <taxon>Fusarium fujikuroi species complex</taxon>
    </lineage>
</organism>
<feature type="compositionally biased region" description="Polar residues" evidence="1">
    <location>
        <begin position="16"/>
        <end position="28"/>
    </location>
</feature>
<protein>
    <submittedName>
        <fullName evidence="2">Uncharacterized protein</fullName>
    </submittedName>
</protein>
<reference evidence="2 3" key="1">
    <citation type="journal article" date="2020" name="BMC Genomics">
        <title>Correction to: Identification and distribution of gene clusters required for synthesis of sphingolipid metabolism inhibitors in diverse species of the filamentous fungus Fusarium.</title>
        <authorList>
            <person name="Kim H.S."/>
            <person name="Lohmar J.M."/>
            <person name="Busman M."/>
            <person name="Brown D.W."/>
            <person name="Naumann T.A."/>
            <person name="Divon H.H."/>
            <person name="Lysoe E."/>
            <person name="Uhlig S."/>
            <person name="Proctor R.H."/>
        </authorList>
    </citation>
    <scope>NUCLEOTIDE SEQUENCE [LARGE SCALE GENOMIC DNA]</scope>
    <source>
        <strain evidence="2 3">NRRL 25214</strain>
    </source>
</reference>
<keyword evidence="3" id="KW-1185">Reference proteome</keyword>
<feature type="compositionally biased region" description="Polar residues" evidence="1">
    <location>
        <begin position="481"/>
        <end position="491"/>
    </location>
</feature>
<proteinExistence type="predicted"/>
<feature type="compositionally biased region" description="Low complexity" evidence="1">
    <location>
        <begin position="434"/>
        <end position="452"/>
    </location>
</feature>
<feature type="compositionally biased region" description="Low complexity" evidence="1">
    <location>
        <begin position="256"/>
        <end position="267"/>
    </location>
</feature>
<feature type="compositionally biased region" description="Acidic residues" evidence="1">
    <location>
        <begin position="98"/>
        <end position="112"/>
    </location>
</feature>
<feature type="compositionally biased region" description="Basic and acidic residues" evidence="1">
    <location>
        <begin position="518"/>
        <end position="528"/>
    </location>
</feature>
<feature type="compositionally biased region" description="Basic and acidic residues" evidence="1">
    <location>
        <begin position="206"/>
        <end position="226"/>
    </location>
</feature>
<feature type="compositionally biased region" description="Polar residues" evidence="1">
    <location>
        <begin position="585"/>
        <end position="594"/>
    </location>
</feature>
<feature type="compositionally biased region" description="Acidic residues" evidence="1">
    <location>
        <begin position="241"/>
        <end position="254"/>
    </location>
</feature>
<evidence type="ECO:0000256" key="1">
    <source>
        <dbReference type="SAM" id="MobiDB-lite"/>
    </source>
</evidence>